<evidence type="ECO:0000259" key="8">
    <source>
        <dbReference type="PROSITE" id="PS50800"/>
    </source>
</evidence>
<dbReference type="GO" id="GO:0005730">
    <property type="term" value="C:nucleolus"/>
    <property type="evidence" value="ECO:0007669"/>
    <property type="project" value="TreeGrafter"/>
</dbReference>
<evidence type="ECO:0000256" key="2">
    <source>
        <dbReference type="ARBA" id="ARBA00022490"/>
    </source>
</evidence>
<sequence>MESNTRIDMITESSRMDTDSHTTEPSCWSMSTPFLGYSNQKCEESNACTQDLPVQRCQTRPDANASTASYGDDVYSKLSRINGAINKMTPEQIQKKLAEFDLNTSGVKEVLKKRLKNYYRRQRMVQCNKVLSEDERMKYDYLVIIDFEATCSETNENFMHEIIEFPAVMVDVRNQAVCNVFQRFCKPTVNPVLTDFCTTLTGISQSQVDRAKDFTEVFRDFEEWLSLHGLGTKYEFAVLTDGPWDMARFLKTQVELSSIEYPWWAKHWINLRKAYAAFYACGRVNLHKMLDDLGLKFQGRPHCGLDDSRNIAAIVMRLLQDGCIFRANEHYREGDINPNNGNASRVPMDSNTNASLARSHVAHSSGHKGHDCKVEG</sequence>
<keyword evidence="3" id="KW-0540">Nuclease</keyword>
<comment type="subcellular location">
    <subcellularLocation>
        <location evidence="1">Cytoplasm</location>
    </subcellularLocation>
</comment>
<evidence type="ECO:0000256" key="3">
    <source>
        <dbReference type="ARBA" id="ARBA00022722"/>
    </source>
</evidence>
<keyword evidence="5" id="KW-0269">Exonuclease</keyword>
<dbReference type="InterPro" id="IPR047201">
    <property type="entry name" value="ERI-1_3'hExo-like"/>
</dbReference>
<evidence type="ECO:0000256" key="4">
    <source>
        <dbReference type="ARBA" id="ARBA00022801"/>
    </source>
</evidence>
<dbReference type="GO" id="GO:0003676">
    <property type="term" value="F:nucleic acid binding"/>
    <property type="evidence" value="ECO:0007669"/>
    <property type="project" value="InterPro"/>
</dbReference>
<keyword evidence="2" id="KW-0963">Cytoplasm</keyword>
<dbReference type="Pfam" id="PF02037">
    <property type="entry name" value="SAP"/>
    <property type="match status" value="1"/>
</dbReference>
<evidence type="ECO:0000256" key="7">
    <source>
        <dbReference type="SAM" id="MobiDB-lite"/>
    </source>
</evidence>
<gene>
    <name evidence="9" type="primary">ORF135975</name>
    <name evidence="10" type="synonym">ORF135977</name>
</gene>
<keyword evidence="4" id="KW-0378">Hydrolase</keyword>
<dbReference type="Gene3D" id="3.30.420.10">
    <property type="entry name" value="Ribonuclease H-like superfamily/Ribonuclease H"/>
    <property type="match status" value="1"/>
</dbReference>
<dbReference type="SUPFAM" id="SSF53098">
    <property type="entry name" value="Ribonuclease H-like"/>
    <property type="match status" value="1"/>
</dbReference>
<protein>
    <recommendedName>
        <fullName evidence="8">SAP domain-containing protein</fullName>
    </recommendedName>
</protein>
<dbReference type="FunFam" id="3.30.420.10:FF:000034">
    <property type="entry name" value="3'-5' exoribonuclease 1"/>
    <property type="match status" value="1"/>
</dbReference>
<dbReference type="GO" id="GO:0000175">
    <property type="term" value="F:3'-5'-RNA exonuclease activity"/>
    <property type="evidence" value="ECO:0007669"/>
    <property type="project" value="InterPro"/>
</dbReference>
<keyword evidence="6" id="KW-0943">RNA-mediated gene silencing</keyword>
<dbReference type="PANTHER" id="PTHR23044">
    <property type="entry name" value="3'-5' EXONUCLEASE ERI1-RELATED"/>
    <property type="match status" value="1"/>
</dbReference>
<dbReference type="SMART" id="SM00513">
    <property type="entry name" value="SAP"/>
    <property type="match status" value="1"/>
</dbReference>
<dbReference type="GO" id="GO:0031047">
    <property type="term" value="P:regulatory ncRNA-mediated gene silencing"/>
    <property type="evidence" value="ECO:0007669"/>
    <property type="project" value="UniProtKB-KW"/>
</dbReference>
<evidence type="ECO:0000256" key="5">
    <source>
        <dbReference type="ARBA" id="ARBA00022839"/>
    </source>
</evidence>
<feature type="region of interest" description="Disordered" evidence="7">
    <location>
        <begin position="357"/>
        <end position="376"/>
    </location>
</feature>
<dbReference type="PROSITE" id="PS50800">
    <property type="entry name" value="SAP"/>
    <property type="match status" value="1"/>
</dbReference>
<organism evidence="9">
    <name type="scientific">Arion vulgaris</name>
    <dbReference type="NCBI Taxonomy" id="1028688"/>
    <lineage>
        <taxon>Eukaryota</taxon>
        <taxon>Metazoa</taxon>
        <taxon>Spiralia</taxon>
        <taxon>Lophotrochozoa</taxon>
        <taxon>Mollusca</taxon>
        <taxon>Gastropoda</taxon>
        <taxon>Heterobranchia</taxon>
        <taxon>Euthyneura</taxon>
        <taxon>Panpulmonata</taxon>
        <taxon>Eupulmonata</taxon>
        <taxon>Stylommatophora</taxon>
        <taxon>Helicina</taxon>
        <taxon>Arionoidea</taxon>
        <taxon>Arionidae</taxon>
        <taxon>Arion</taxon>
    </lineage>
</organism>
<dbReference type="InterPro" id="IPR036397">
    <property type="entry name" value="RNaseH_sf"/>
</dbReference>
<dbReference type="InterPro" id="IPR003034">
    <property type="entry name" value="SAP_dom"/>
</dbReference>
<dbReference type="CDD" id="cd06133">
    <property type="entry name" value="ERI-1_3'hExo_like"/>
    <property type="match status" value="1"/>
</dbReference>
<dbReference type="EMBL" id="HACG01036366">
    <property type="protein sequence ID" value="CEK83231.1"/>
    <property type="molecule type" value="Transcribed_RNA"/>
</dbReference>
<feature type="domain" description="SAP" evidence="8">
    <location>
        <begin position="85"/>
        <end position="119"/>
    </location>
</feature>
<evidence type="ECO:0000313" key="10">
    <source>
        <dbReference type="EMBL" id="CEK83232.1"/>
    </source>
</evidence>
<evidence type="ECO:0000256" key="1">
    <source>
        <dbReference type="ARBA" id="ARBA00004496"/>
    </source>
</evidence>
<feature type="region of interest" description="Disordered" evidence="7">
    <location>
        <begin position="1"/>
        <end position="25"/>
    </location>
</feature>
<dbReference type="GO" id="GO:0005737">
    <property type="term" value="C:cytoplasm"/>
    <property type="evidence" value="ECO:0007669"/>
    <property type="project" value="UniProtKB-SubCell"/>
</dbReference>
<dbReference type="Pfam" id="PF00929">
    <property type="entry name" value="RNase_T"/>
    <property type="match status" value="1"/>
</dbReference>
<dbReference type="Gene3D" id="1.10.720.30">
    <property type="entry name" value="SAP domain"/>
    <property type="match status" value="1"/>
</dbReference>
<accession>A0A0B7ATB0</accession>
<dbReference type="SMART" id="SM00479">
    <property type="entry name" value="EXOIII"/>
    <property type="match status" value="1"/>
</dbReference>
<dbReference type="InterPro" id="IPR012337">
    <property type="entry name" value="RNaseH-like_sf"/>
</dbReference>
<dbReference type="InterPro" id="IPR051274">
    <property type="entry name" value="3-5_Exoribonuclease"/>
</dbReference>
<proteinExistence type="predicted"/>
<dbReference type="EMBL" id="HACG01036367">
    <property type="protein sequence ID" value="CEK83232.1"/>
    <property type="molecule type" value="Transcribed_RNA"/>
</dbReference>
<evidence type="ECO:0000313" key="9">
    <source>
        <dbReference type="EMBL" id="CEK83231.1"/>
    </source>
</evidence>
<name>A0A0B7ATB0_9EUPU</name>
<reference evidence="9" key="1">
    <citation type="submission" date="2014-12" db="EMBL/GenBank/DDBJ databases">
        <title>Insight into the proteome of Arion vulgaris.</title>
        <authorList>
            <person name="Aradska J."/>
            <person name="Bulat T."/>
            <person name="Smidak R."/>
            <person name="Sarate P."/>
            <person name="Gangsoo J."/>
            <person name="Sialana F."/>
            <person name="Bilban M."/>
            <person name="Lubec G."/>
        </authorList>
    </citation>
    <scope>NUCLEOTIDE SEQUENCE</scope>
    <source>
        <tissue evidence="9">Skin</tissue>
    </source>
</reference>
<dbReference type="InterPro" id="IPR036361">
    <property type="entry name" value="SAP_dom_sf"/>
</dbReference>
<dbReference type="InterPro" id="IPR013520">
    <property type="entry name" value="Ribonucl_H"/>
</dbReference>
<evidence type="ECO:0000256" key="6">
    <source>
        <dbReference type="ARBA" id="ARBA00023158"/>
    </source>
</evidence>
<dbReference type="AlphaFoldDB" id="A0A0B7ATB0"/>
<dbReference type="PANTHER" id="PTHR23044:SF61">
    <property type="entry name" value="3'-5' EXORIBONUCLEASE 1-RELATED"/>
    <property type="match status" value="1"/>
</dbReference>
<dbReference type="SUPFAM" id="SSF68906">
    <property type="entry name" value="SAP domain"/>
    <property type="match status" value="1"/>
</dbReference>